<protein>
    <submittedName>
        <fullName evidence="7">RND family efflux transporter MFP subunit</fullName>
    </submittedName>
</protein>
<keyword evidence="8" id="KW-1185">Reference proteome</keyword>
<dbReference type="GO" id="GO:1990281">
    <property type="term" value="C:efflux pump complex"/>
    <property type="evidence" value="ECO:0007669"/>
    <property type="project" value="TreeGrafter"/>
</dbReference>
<keyword evidence="4" id="KW-0732">Signal</keyword>
<gene>
    <name evidence="7" type="ORF">GGR28_002637</name>
</gene>
<keyword evidence="2" id="KW-0175">Coiled coil</keyword>
<comment type="caution">
    <text evidence="7">The sequence shown here is derived from an EMBL/GenBank/DDBJ whole genome shotgun (WGS) entry which is preliminary data.</text>
</comment>
<proteinExistence type="inferred from homology"/>
<dbReference type="InterPro" id="IPR006143">
    <property type="entry name" value="RND_pump_MFP"/>
</dbReference>
<feature type="domain" description="CzcB-like alpha-helical hairpin" evidence="5">
    <location>
        <begin position="140"/>
        <end position="183"/>
    </location>
</feature>
<evidence type="ECO:0000256" key="2">
    <source>
        <dbReference type="SAM" id="Coils"/>
    </source>
</evidence>
<dbReference type="InterPro" id="IPR058627">
    <property type="entry name" value="MdtA-like_C"/>
</dbReference>
<dbReference type="EMBL" id="JACIFF010000006">
    <property type="protein sequence ID" value="MBB4080010.1"/>
    <property type="molecule type" value="Genomic_DNA"/>
</dbReference>
<dbReference type="Pfam" id="PF25893">
    <property type="entry name" value="HH_CzcB"/>
    <property type="match status" value="1"/>
</dbReference>
<feature type="signal peptide" evidence="4">
    <location>
        <begin position="1"/>
        <end position="20"/>
    </location>
</feature>
<name>A0A840E4M1_9BACT</name>
<dbReference type="PANTHER" id="PTHR30469:SF15">
    <property type="entry name" value="HLYD FAMILY OF SECRETION PROTEINS"/>
    <property type="match status" value="1"/>
</dbReference>
<evidence type="ECO:0000259" key="5">
    <source>
        <dbReference type="Pfam" id="PF25893"/>
    </source>
</evidence>
<feature type="chain" id="PRO_5032871659" evidence="4">
    <location>
        <begin position="21"/>
        <end position="396"/>
    </location>
</feature>
<dbReference type="Gene3D" id="2.40.50.100">
    <property type="match status" value="1"/>
</dbReference>
<dbReference type="Pfam" id="PF25967">
    <property type="entry name" value="RND-MFP_C"/>
    <property type="match status" value="1"/>
</dbReference>
<evidence type="ECO:0000256" key="4">
    <source>
        <dbReference type="SAM" id="SignalP"/>
    </source>
</evidence>
<dbReference type="Gene3D" id="2.40.30.170">
    <property type="match status" value="1"/>
</dbReference>
<dbReference type="NCBIfam" id="TIGR01730">
    <property type="entry name" value="RND_mfp"/>
    <property type="match status" value="1"/>
</dbReference>
<sequence length="396" mass="43726">MRYFSVSLLFTLLLSTCGPAPEETNPETAEEIQEALRTRRAELRTLTKEVEDLEVKLAEVDPSFAPNATLVAYETVAPSSFSNFAEVQATVRASESAVASPEIPGRILRMNFEEGDPIRKGQLVATLDVEGTETQRAELETAASLAKTIYERQQKLWDQNIGSEIQYLQAKNNYERLQQQLKSIDVQANKRNVYAPLSGTVEQVMMRTGESAMPGAPILSIINTNDLDVVADAPEDLLTKVKLRQQVKVKVPALNLEFNAPVSRIGRTVDPANRTFEIEVDVPRQYVSQLKANLLAEVEVLDFEAQDLIVVSQDQIQQDVDGQRYVFTAQEVDGELVARKTYVRTGRNYNNRAVIESGLDAGARIITSGSRGLTDGQPIALSQSPVQTGTTDNPTK</sequence>
<reference evidence="7 8" key="1">
    <citation type="submission" date="2020-08" db="EMBL/GenBank/DDBJ databases">
        <title>Genomic Encyclopedia of Type Strains, Phase IV (KMG-IV): sequencing the most valuable type-strain genomes for metagenomic binning, comparative biology and taxonomic classification.</title>
        <authorList>
            <person name="Goeker M."/>
        </authorList>
    </citation>
    <scope>NUCLEOTIDE SEQUENCE [LARGE SCALE GENOMIC DNA]</scope>
    <source>
        <strain evidence="7 8">DSM 105137</strain>
    </source>
</reference>
<evidence type="ECO:0000259" key="6">
    <source>
        <dbReference type="Pfam" id="PF25967"/>
    </source>
</evidence>
<organism evidence="7 8">
    <name type="scientific">Neolewinella aquimaris</name>
    <dbReference type="NCBI Taxonomy" id="1835722"/>
    <lineage>
        <taxon>Bacteria</taxon>
        <taxon>Pseudomonadati</taxon>
        <taxon>Bacteroidota</taxon>
        <taxon>Saprospiria</taxon>
        <taxon>Saprospirales</taxon>
        <taxon>Lewinellaceae</taxon>
        <taxon>Neolewinella</taxon>
    </lineage>
</organism>
<dbReference type="Gene3D" id="1.10.287.470">
    <property type="entry name" value="Helix hairpin bin"/>
    <property type="match status" value="1"/>
</dbReference>
<feature type="coiled-coil region" evidence="2">
    <location>
        <begin position="29"/>
        <end position="56"/>
    </location>
</feature>
<accession>A0A840E4M1</accession>
<dbReference type="GO" id="GO:0015562">
    <property type="term" value="F:efflux transmembrane transporter activity"/>
    <property type="evidence" value="ECO:0007669"/>
    <property type="project" value="TreeGrafter"/>
</dbReference>
<dbReference type="PANTHER" id="PTHR30469">
    <property type="entry name" value="MULTIDRUG RESISTANCE PROTEIN MDTA"/>
    <property type="match status" value="1"/>
</dbReference>
<feature type="region of interest" description="Disordered" evidence="3">
    <location>
        <begin position="374"/>
        <end position="396"/>
    </location>
</feature>
<dbReference type="RefSeq" id="WP_183496244.1">
    <property type="nucleotide sequence ID" value="NZ_JACIFF010000006.1"/>
</dbReference>
<evidence type="ECO:0000256" key="1">
    <source>
        <dbReference type="ARBA" id="ARBA00009477"/>
    </source>
</evidence>
<feature type="compositionally biased region" description="Polar residues" evidence="3">
    <location>
        <begin position="380"/>
        <end position="396"/>
    </location>
</feature>
<dbReference type="Gene3D" id="2.40.420.20">
    <property type="match status" value="1"/>
</dbReference>
<comment type="similarity">
    <text evidence="1">Belongs to the membrane fusion protein (MFP) (TC 8.A.1) family.</text>
</comment>
<evidence type="ECO:0000313" key="7">
    <source>
        <dbReference type="EMBL" id="MBB4080010.1"/>
    </source>
</evidence>
<dbReference type="AlphaFoldDB" id="A0A840E4M1"/>
<dbReference type="Proteomes" id="UP000576209">
    <property type="component" value="Unassembled WGS sequence"/>
</dbReference>
<dbReference type="InterPro" id="IPR058648">
    <property type="entry name" value="HH_CzcB-like"/>
</dbReference>
<evidence type="ECO:0000313" key="8">
    <source>
        <dbReference type="Proteomes" id="UP000576209"/>
    </source>
</evidence>
<dbReference type="SUPFAM" id="SSF111369">
    <property type="entry name" value="HlyD-like secretion proteins"/>
    <property type="match status" value="1"/>
</dbReference>
<evidence type="ECO:0000256" key="3">
    <source>
        <dbReference type="SAM" id="MobiDB-lite"/>
    </source>
</evidence>
<feature type="domain" description="Multidrug resistance protein MdtA-like C-terminal permuted SH3" evidence="6">
    <location>
        <begin position="309"/>
        <end position="369"/>
    </location>
</feature>